<evidence type="ECO:0000313" key="1">
    <source>
        <dbReference type="EMBL" id="KAK9681047.1"/>
    </source>
</evidence>
<evidence type="ECO:0008006" key="4">
    <source>
        <dbReference type="Google" id="ProtNLM"/>
    </source>
</evidence>
<dbReference type="PANTHER" id="PTHR45913">
    <property type="entry name" value="EPM2A-INTERACTING PROTEIN 1"/>
    <property type="match status" value="1"/>
</dbReference>
<evidence type="ECO:0000313" key="2">
    <source>
        <dbReference type="EMBL" id="KAK9730994.1"/>
    </source>
</evidence>
<gene>
    <name evidence="2" type="ORF">QE152_g14032</name>
    <name evidence="1" type="ORF">QE152_g38614</name>
</gene>
<organism evidence="1 3">
    <name type="scientific">Popillia japonica</name>
    <name type="common">Japanese beetle</name>
    <dbReference type="NCBI Taxonomy" id="7064"/>
    <lineage>
        <taxon>Eukaryota</taxon>
        <taxon>Metazoa</taxon>
        <taxon>Ecdysozoa</taxon>
        <taxon>Arthropoda</taxon>
        <taxon>Hexapoda</taxon>
        <taxon>Insecta</taxon>
        <taxon>Pterygota</taxon>
        <taxon>Neoptera</taxon>
        <taxon>Endopterygota</taxon>
        <taxon>Coleoptera</taxon>
        <taxon>Polyphaga</taxon>
        <taxon>Scarabaeiformia</taxon>
        <taxon>Scarabaeidae</taxon>
        <taxon>Rutelinae</taxon>
        <taxon>Popillia</taxon>
    </lineage>
</organism>
<reference evidence="1" key="1">
    <citation type="submission" date="2023-05" db="EMBL/GenBank/DDBJ databases">
        <authorList>
            <person name="Nardi F."/>
            <person name="Carapelli A."/>
            <person name="Cucini C."/>
        </authorList>
    </citation>
    <scope>NUCLEOTIDE SEQUENCE</scope>
    <source>
        <strain evidence="1">DMR45628</strain>
        <tissue evidence="1">Testes</tissue>
    </source>
</reference>
<dbReference type="AlphaFoldDB" id="A0AAW1HWV1"/>
<proteinExistence type="predicted"/>
<evidence type="ECO:0000313" key="3">
    <source>
        <dbReference type="Proteomes" id="UP001458880"/>
    </source>
</evidence>
<protein>
    <recommendedName>
        <fullName evidence="4">HAT C-terminal dimerisation domain-containing protein</fullName>
    </recommendedName>
</protein>
<dbReference type="Proteomes" id="UP001458880">
    <property type="component" value="Unassembled WGS sequence"/>
</dbReference>
<dbReference type="PANTHER" id="PTHR45913:SF5">
    <property type="entry name" value="GENERAL TRANSCRIPTION FACTOR II-I REPEAT DOMAIN-CONTAINING PROTEIN 2A-LIKE PROTEIN"/>
    <property type="match status" value="1"/>
</dbReference>
<sequence length="158" mass="18020">MLEVAKEGEGKKKMLAQFKGRIASTIAEIAEIEKLSLFLQSPFEVSPAAEWTDVAAKLYGGTCRKTFPCKRIKLHPLKNFGVNMCQRNMEIVKAIYLTTTFGSTYVRETSFSKMNFLKNQYRSRLTAAHSEDTLRISCSPRKPNFKKLAQDRKCNFSH</sequence>
<dbReference type="EMBL" id="JASPKY010000852">
    <property type="protein sequence ID" value="KAK9681047.1"/>
    <property type="molecule type" value="Genomic_DNA"/>
</dbReference>
<accession>A0AAW1HWV1</accession>
<keyword evidence="3" id="KW-1185">Reference proteome</keyword>
<reference evidence="1 3" key="2">
    <citation type="journal article" date="2024" name="BMC Genomics">
        <title>De novo assembly and annotation of Popillia japonica's genome with initial clues to its potential as an invasive pest.</title>
        <authorList>
            <person name="Cucini C."/>
            <person name="Boschi S."/>
            <person name="Funari R."/>
            <person name="Cardaioli E."/>
            <person name="Iannotti N."/>
            <person name="Marturano G."/>
            <person name="Paoli F."/>
            <person name="Bruttini M."/>
            <person name="Carapelli A."/>
            <person name="Frati F."/>
            <person name="Nardi F."/>
        </authorList>
    </citation>
    <scope>NUCLEOTIDE SEQUENCE [LARGE SCALE GENOMIC DNA]</scope>
    <source>
        <strain evidence="1">DMR45628</strain>
    </source>
</reference>
<name>A0AAW1HWV1_POPJA</name>
<dbReference type="EMBL" id="JASPKY010000139">
    <property type="protein sequence ID" value="KAK9730994.1"/>
    <property type="molecule type" value="Genomic_DNA"/>
</dbReference>
<comment type="caution">
    <text evidence="1">The sequence shown here is derived from an EMBL/GenBank/DDBJ whole genome shotgun (WGS) entry which is preliminary data.</text>
</comment>